<accession>A0A1T4ZZP1</accession>
<keyword evidence="7" id="KW-1185">Reference proteome</keyword>
<comment type="similarity">
    <text evidence="1">Belongs to the cytidine and deoxycytidylate deaminase family.</text>
</comment>
<organism evidence="6 7">
    <name type="scientific">Daejeonella lutea</name>
    <dbReference type="NCBI Taxonomy" id="572036"/>
    <lineage>
        <taxon>Bacteria</taxon>
        <taxon>Pseudomonadati</taxon>
        <taxon>Bacteroidota</taxon>
        <taxon>Sphingobacteriia</taxon>
        <taxon>Sphingobacteriales</taxon>
        <taxon>Sphingobacteriaceae</taxon>
        <taxon>Daejeonella</taxon>
    </lineage>
</organism>
<dbReference type="Pfam" id="PF00383">
    <property type="entry name" value="dCMP_cyt_deam_1"/>
    <property type="match status" value="1"/>
</dbReference>
<evidence type="ECO:0000256" key="1">
    <source>
        <dbReference type="ARBA" id="ARBA00006576"/>
    </source>
</evidence>
<dbReference type="InterPro" id="IPR016193">
    <property type="entry name" value="Cytidine_deaminase-like"/>
</dbReference>
<dbReference type="SUPFAM" id="SSF53927">
    <property type="entry name" value="Cytidine deaminase-like"/>
    <property type="match status" value="1"/>
</dbReference>
<dbReference type="PANTHER" id="PTHR11079:SF161">
    <property type="entry name" value="CMP_DCMP-TYPE DEAMINASE DOMAIN-CONTAINING PROTEIN"/>
    <property type="match status" value="1"/>
</dbReference>
<keyword evidence="3" id="KW-0378">Hydrolase</keyword>
<dbReference type="Proteomes" id="UP000189981">
    <property type="component" value="Unassembled WGS sequence"/>
</dbReference>
<evidence type="ECO:0000313" key="6">
    <source>
        <dbReference type="EMBL" id="SKB28146.1"/>
    </source>
</evidence>
<dbReference type="PROSITE" id="PS51747">
    <property type="entry name" value="CYT_DCMP_DEAMINASES_2"/>
    <property type="match status" value="1"/>
</dbReference>
<protein>
    <submittedName>
        <fullName evidence="6">tRNA(Arg) A34 adenosine deaminase TadA</fullName>
    </submittedName>
</protein>
<evidence type="ECO:0000313" key="7">
    <source>
        <dbReference type="Proteomes" id="UP000189981"/>
    </source>
</evidence>
<dbReference type="InterPro" id="IPR002125">
    <property type="entry name" value="CMP_dCMP_dom"/>
</dbReference>
<dbReference type="GO" id="GO:0008270">
    <property type="term" value="F:zinc ion binding"/>
    <property type="evidence" value="ECO:0007669"/>
    <property type="project" value="InterPro"/>
</dbReference>
<dbReference type="EMBL" id="FUYR01000001">
    <property type="protein sequence ID" value="SKB28146.1"/>
    <property type="molecule type" value="Genomic_DNA"/>
</dbReference>
<dbReference type="STRING" id="572036.SAMN05661099_0136"/>
<proteinExistence type="inferred from homology"/>
<dbReference type="InterPro" id="IPR016192">
    <property type="entry name" value="APOBEC/CMP_deaminase_Zn-bd"/>
</dbReference>
<dbReference type="OrthoDB" id="9802676at2"/>
<feature type="domain" description="CMP/dCMP-type deaminase" evidence="5">
    <location>
        <begin position="4"/>
        <end position="117"/>
    </location>
</feature>
<keyword evidence="4" id="KW-0862">Zinc</keyword>
<evidence type="ECO:0000256" key="2">
    <source>
        <dbReference type="ARBA" id="ARBA00022723"/>
    </source>
</evidence>
<gene>
    <name evidence="6" type="ORF">SAMN05661099_0136</name>
</gene>
<evidence type="ECO:0000256" key="3">
    <source>
        <dbReference type="ARBA" id="ARBA00022801"/>
    </source>
</evidence>
<dbReference type="AlphaFoldDB" id="A0A1T4ZZP1"/>
<name>A0A1T4ZZP1_9SPHI</name>
<dbReference type="PROSITE" id="PS00903">
    <property type="entry name" value="CYT_DCMP_DEAMINASES_1"/>
    <property type="match status" value="1"/>
</dbReference>
<reference evidence="7" key="1">
    <citation type="submission" date="2017-02" db="EMBL/GenBank/DDBJ databases">
        <authorList>
            <person name="Varghese N."/>
            <person name="Submissions S."/>
        </authorList>
    </citation>
    <scope>NUCLEOTIDE SEQUENCE [LARGE SCALE GENOMIC DNA]</scope>
    <source>
        <strain evidence="7">DSM 22385</strain>
    </source>
</reference>
<dbReference type="CDD" id="cd01285">
    <property type="entry name" value="nucleoside_deaminase"/>
    <property type="match status" value="1"/>
</dbReference>
<dbReference type="FunFam" id="3.40.140.10:FF:000011">
    <property type="entry name" value="tRNA-specific adenosine deaminase"/>
    <property type="match status" value="1"/>
</dbReference>
<sequence length="159" mass="18088">MKRSEHEQFMRLAIKLSEKNVKNALGGPFGAAIVRDGKIIAKSGNKVTTTLDPTAHAEVSAIRIACKKLKTFDLSGCVIYTSCEPCPMCLSAIYWARLDKVYFANTKQDAQHIGFDDQFIYDEISLPMSDRKLKIEQMFRDEAQAVFRLWEESDLKINY</sequence>
<dbReference type="PANTHER" id="PTHR11079">
    <property type="entry name" value="CYTOSINE DEAMINASE FAMILY MEMBER"/>
    <property type="match status" value="1"/>
</dbReference>
<dbReference type="GO" id="GO:0047974">
    <property type="term" value="F:guanosine deaminase activity"/>
    <property type="evidence" value="ECO:0007669"/>
    <property type="project" value="TreeGrafter"/>
</dbReference>
<dbReference type="GO" id="GO:0006152">
    <property type="term" value="P:purine nucleoside catabolic process"/>
    <property type="evidence" value="ECO:0007669"/>
    <property type="project" value="TreeGrafter"/>
</dbReference>
<dbReference type="Gene3D" id="3.40.140.10">
    <property type="entry name" value="Cytidine Deaminase, domain 2"/>
    <property type="match status" value="1"/>
</dbReference>
<dbReference type="RefSeq" id="WP_079700645.1">
    <property type="nucleotide sequence ID" value="NZ_FUYR01000001.1"/>
</dbReference>
<evidence type="ECO:0000259" key="5">
    <source>
        <dbReference type="PROSITE" id="PS51747"/>
    </source>
</evidence>
<evidence type="ECO:0000256" key="4">
    <source>
        <dbReference type="ARBA" id="ARBA00022833"/>
    </source>
</evidence>
<keyword evidence="2" id="KW-0479">Metal-binding</keyword>